<dbReference type="SUPFAM" id="SSF53335">
    <property type="entry name" value="S-adenosyl-L-methionine-dependent methyltransferases"/>
    <property type="match status" value="1"/>
</dbReference>
<dbReference type="GO" id="GO:0032259">
    <property type="term" value="P:methylation"/>
    <property type="evidence" value="ECO:0007669"/>
    <property type="project" value="UniProtKB-KW"/>
</dbReference>
<keyword evidence="2" id="KW-0808">Transferase</keyword>
<keyword evidence="6" id="KW-1185">Reference proteome</keyword>
<dbReference type="PANTHER" id="PTHR43464:SF19">
    <property type="entry name" value="UBIQUINONE BIOSYNTHESIS O-METHYLTRANSFERASE, MITOCHONDRIAL"/>
    <property type="match status" value="1"/>
</dbReference>
<dbReference type="AlphaFoldDB" id="A0A1W7CUI5"/>
<evidence type="ECO:0000313" key="6">
    <source>
        <dbReference type="Proteomes" id="UP000194218"/>
    </source>
</evidence>
<protein>
    <recommendedName>
        <fullName evidence="4">Methyltransferase domain-containing protein</fullName>
    </recommendedName>
</protein>
<dbReference type="KEGG" id="smao:CAG99_05360"/>
<dbReference type="GO" id="GO:0008168">
    <property type="term" value="F:methyltransferase activity"/>
    <property type="evidence" value="ECO:0007669"/>
    <property type="project" value="UniProtKB-KW"/>
</dbReference>
<keyword evidence="3" id="KW-0949">S-adenosyl-L-methionine</keyword>
<evidence type="ECO:0000259" key="4">
    <source>
        <dbReference type="Pfam" id="PF13649"/>
    </source>
</evidence>
<dbReference type="InterPro" id="IPR029063">
    <property type="entry name" value="SAM-dependent_MTases_sf"/>
</dbReference>
<dbReference type="InterPro" id="IPR041698">
    <property type="entry name" value="Methyltransf_25"/>
</dbReference>
<dbReference type="OrthoDB" id="189743at2"/>
<feature type="domain" description="Methyltransferase" evidence="4">
    <location>
        <begin position="50"/>
        <end position="139"/>
    </location>
</feature>
<organism evidence="5 6">
    <name type="scientific">Streptomyces marincola</name>
    <dbReference type="NCBI Taxonomy" id="2878388"/>
    <lineage>
        <taxon>Bacteria</taxon>
        <taxon>Bacillati</taxon>
        <taxon>Actinomycetota</taxon>
        <taxon>Actinomycetes</taxon>
        <taxon>Kitasatosporales</taxon>
        <taxon>Streptomycetaceae</taxon>
        <taxon>Streptomyces</taxon>
    </lineage>
</organism>
<evidence type="ECO:0000256" key="1">
    <source>
        <dbReference type="ARBA" id="ARBA00022603"/>
    </source>
</evidence>
<dbReference type="Gene3D" id="2.20.130.10">
    <property type="entry name" value="CAC2371-like domains"/>
    <property type="match status" value="1"/>
</dbReference>
<sequence>MTTTAPEPAGRLYGELARWWPLISPVDVYAEDAGLATELFGLAGRPVRQVLELGSGGGHLAYHLRSRYELTLVDLSPDMLAVSRELNPGVEHLDGDMRDVRLGRTFDAVLVHDAIDYMTTRQDLSSAFRTAFAHLRPGGVAVFFPDHVSDTFEPLTDCGGSDADDGSGVRYLEWSLPPRPGDTTVRTEYTFTLRDAAGAVRTVHETHVTGLFAVAEWERLLAAAGFTVSTAREEGGMGRTMFAGTRPRAAGPPAGR</sequence>
<dbReference type="CDD" id="cd02440">
    <property type="entry name" value="AdoMet_MTases"/>
    <property type="match status" value="1"/>
</dbReference>
<evidence type="ECO:0000313" key="5">
    <source>
        <dbReference type="EMBL" id="ARQ68349.1"/>
    </source>
</evidence>
<dbReference type="EMBL" id="CP021121">
    <property type="protein sequence ID" value="ARQ68349.1"/>
    <property type="molecule type" value="Genomic_DNA"/>
</dbReference>
<reference evidence="5 6" key="1">
    <citation type="submission" date="2017-05" db="EMBL/GenBank/DDBJ databases">
        <title>Complete genome sequence of Streptomyces sp. SCSIO 03032 revealed the diverse biosynthetic pathways for its bioactive secondary metabolites.</title>
        <authorList>
            <person name="Ma L."/>
            <person name="Zhu Y."/>
            <person name="Zhang W."/>
            <person name="Zhang G."/>
            <person name="Tian X."/>
            <person name="Zhang S."/>
            <person name="Zhang C."/>
        </authorList>
    </citation>
    <scope>NUCLEOTIDE SEQUENCE [LARGE SCALE GENOMIC DNA]</scope>
    <source>
        <strain evidence="5 6">SCSIO 03032</strain>
    </source>
</reference>
<evidence type="ECO:0000256" key="2">
    <source>
        <dbReference type="ARBA" id="ARBA00022679"/>
    </source>
</evidence>
<dbReference type="Pfam" id="PF13649">
    <property type="entry name" value="Methyltransf_25"/>
    <property type="match status" value="1"/>
</dbReference>
<keyword evidence="1" id="KW-0489">Methyltransferase</keyword>
<gene>
    <name evidence="5" type="ORF">CAG99_05360</name>
</gene>
<proteinExistence type="predicted"/>
<dbReference type="Gene3D" id="3.40.50.150">
    <property type="entry name" value="Vaccinia Virus protein VP39"/>
    <property type="match status" value="1"/>
</dbReference>
<evidence type="ECO:0000256" key="3">
    <source>
        <dbReference type="ARBA" id="ARBA00022691"/>
    </source>
</evidence>
<dbReference type="PANTHER" id="PTHR43464">
    <property type="entry name" value="METHYLTRANSFERASE"/>
    <property type="match status" value="1"/>
</dbReference>
<name>A0A1W7CUI5_9ACTN</name>
<dbReference type="RefSeq" id="WP_086157860.1">
    <property type="nucleotide sequence ID" value="NZ_CP021121.1"/>
</dbReference>
<accession>A0A1W7CUI5</accession>
<dbReference type="Proteomes" id="UP000194218">
    <property type="component" value="Chromosome"/>
</dbReference>